<evidence type="ECO:0000313" key="4">
    <source>
        <dbReference type="Proteomes" id="UP000292958"/>
    </source>
</evidence>
<protein>
    <submittedName>
        <fullName evidence="3">Uncharacterized protein YndB with AHSA1/START domain</fullName>
    </submittedName>
</protein>
<proteinExistence type="inferred from homology"/>
<dbReference type="SUPFAM" id="SSF55961">
    <property type="entry name" value="Bet v1-like"/>
    <property type="match status" value="1"/>
</dbReference>
<dbReference type="RefSeq" id="WP_130419542.1">
    <property type="nucleotide sequence ID" value="NZ_SHKW01000001.1"/>
</dbReference>
<reference evidence="3 4" key="1">
    <citation type="submission" date="2019-02" db="EMBL/GenBank/DDBJ databases">
        <title>Genomic Encyclopedia of Archaeal and Bacterial Type Strains, Phase II (KMG-II): from individual species to whole genera.</title>
        <authorList>
            <person name="Goeker M."/>
        </authorList>
    </citation>
    <scope>NUCLEOTIDE SEQUENCE [LARGE SCALE GENOMIC DNA]</scope>
    <source>
        <strain evidence="3 4">DSM 18101</strain>
    </source>
</reference>
<dbReference type="AlphaFoldDB" id="A0A4Q7YWA4"/>
<comment type="caution">
    <text evidence="3">The sequence shown here is derived from an EMBL/GenBank/DDBJ whole genome shotgun (WGS) entry which is preliminary data.</text>
</comment>
<keyword evidence="4" id="KW-1185">Reference proteome</keyword>
<dbReference type="OrthoDB" id="2355173at2"/>
<dbReference type="Pfam" id="PF08327">
    <property type="entry name" value="AHSA1"/>
    <property type="match status" value="1"/>
</dbReference>
<organism evidence="3 4">
    <name type="scientific">Edaphobacter modestus</name>
    <dbReference type="NCBI Taxonomy" id="388466"/>
    <lineage>
        <taxon>Bacteria</taxon>
        <taxon>Pseudomonadati</taxon>
        <taxon>Acidobacteriota</taxon>
        <taxon>Terriglobia</taxon>
        <taxon>Terriglobales</taxon>
        <taxon>Acidobacteriaceae</taxon>
        <taxon>Edaphobacter</taxon>
    </lineage>
</organism>
<dbReference type="Proteomes" id="UP000292958">
    <property type="component" value="Unassembled WGS sequence"/>
</dbReference>
<evidence type="ECO:0000313" key="3">
    <source>
        <dbReference type="EMBL" id="RZU41664.1"/>
    </source>
</evidence>
<dbReference type="Gene3D" id="3.30.530.20">
    <property type="match status" value="1"/>
</dbReference>
<accession>A0A4Q7YWA4</accession>
<feature type="domain" description="Activator of Hsp90 ATPase homologue 1/2-like C-terminal" evidence="2">
    <location>
        <begin position="28"/>
        <end position="146"/>
    </location>
</feature>
<comment type="similarity">
    <text evidence="1">Belongs to the AHA1 family.</text>
</comment>
<dbReference type="CDD" id="cd07814">
    <property type="entry name" value="SRPBCC_CalC_Aha1-like"/>
    <property type="match status" value="1"/>
</dbReference>
<gene>
    <name evidence="3" type="ORF">BDD14_3190</name>
</gene>
<dbReference type="InterPro" id="IPR023393">
    <property type="entry name" value="START-like_dom_sf"/>
</dbReference>
<dbReference type="EMBL" id="SHKW01000001">
    <property type="protein sequence ID" value="RZU41664.1"/>
    <property type="molecule type" value="Genomic_DNA"/>
</dbReference>
<dbReference type="InterPro" id="IPR013538">
    <property type="entry name" value="ASHA1/2-like_C"/>
</dbReference>
<evidence type="ECO:0000259" key="2">
    <source>
        <dbReference type="Pfam" id="PF08327"/>
    </source>
</evidence>
<name>A0A4Q7YWA4_9BACT</name>
<sequence>MSTMSNAAEKSNPAEGTRTVVIERVFPHPPEKLWRALTESPLVAQWLLKNDFEPVVGRRFQFRSEPMPQWDGVIDCEVLVVDPLKQLSYSWSSLGLDSVVLFTLTPADGGTHVRMEQSGFRPDQQQAYGGAKYGWQKFFDGLERVLGGGAA</sequence>
<evidence type="ECO:0000256" key="1">
    <source>
        <dbReference type="ARBA" id="ARBA00006817"/>
    </source>
</evidence>